<evidence type="ECO:0000313" key="1">
    <source>
        <dbReference type="EMBL" id="RLM73186.1"/>
    </source>
</evidence>
<dbReference type="AlphaFoldDB" id="A0A3L6Q6G1"/>
<protein>
    <submittedName>
        <fullName evidence="1">Uncharacterized protein</fullName>
    </submittedName>
</protein>
<dbReference type="EMBL" id="PQIB02000013">
    <property type="protein sequence ID" value="RLM73186.1"/>
    <property type="molecule type" value="Genomic_DNA"/>
</dbReference>
<keyword evidence="2" id="KW-1185">Reference proteome</keyword>
<dbReference type="Proteomes" id="UP000275267">
    <property type="component" value="Unassembled WGS sequence"/>
</dbReference>
<evidence type="ECO:0000313" key="2">
    <source>
        <dbReference type="Proteomes" id="UP000275267"/>
    </source>
</evidence>
<proteinExistence type="predicted"/>
<sequence>MSHWHQSNVNESHLEDFMAKGFLPPKEVAGCRARPPEHEKPHPEPYEVVSFLAFHERGLGYC</sequence>
<name>A0A3L6Q6G1_PANMI</name>
<accession>A0A3L6Q6G1</accession>
<organism evidence="1 2">
    <name type="scientific">Panicum miliaceum</name>
    <name type="common">Proso millet</name>
    <name type="synonym">Broomcorn millet</name>
    <dbReference type="NCBI Taxonomy" id="4540"/>
    <lineage>
        <taxon>Eukaryota</taxon>
        <taxon>Viridiplantae</taxon>
        <taxon>Streptophyta</taxon>
        <taxon>Embryophyta</taxon>
        <taxon>Tracheophyta</taxon>
        <taxon>Spermatophyta</taxon>
        <taxon>Magnoliopsida</taxon>
        <taxon>Liliopsida</taxon>
        <taxon>Poales</taxon>
        <taxon>Poaceae</taxon>
        <taxon>PACMAD clade</taxon>
        <taxon>Panicoideae</taxon>
        <taxon>Panicodae</taxon>
        <taxon>Paniceae</taxon>
        <taxon>Panicinae</taxon>
        <taxon>Panicum</taxon>
        <taxon>Panicum sect. Panicum</taxon>
    </lineage>
</organism>
<dbReference type="OrthoDB" id="690705at2759"/>
<comment type="caution">
    <text evidence="1">The sequence shown here is derived from an EMBL/GenBank/DDBJ whole genome shotgun (WGS) entry which is preliminary data.</text>
</comment>
<reference evidence="2" key="1">
    <citation type="journal article" date="2019" name="Nat. Commun.">
        <title>The genome of broomcorn millet.</title>
        <authorList>
            <person name="Zou C."/>
            <person name="Miki D."/>
            <person name="Li D."/>
            <person name="Tang Q."/>
            <person name="Xiao L."/>
            <person name="Rajput S."/>
            <person name="Deng P."/>
            <person name="Jia W."/>
            <person name="Huang R."/>
            <person name="Zhang M."/>
            <person name="Sun Y."/>
            <person name="Hu J."/>
            <person name="Fu X."/>
            <person name="Schnable P.S."/>
            <person name="Li F."/>
            <person name="Zhang H."/>
            <person name="Feng B."/>
            <person name="Zhu X."/>
            <person name="Liu R."/>
            <person name="Schnable J.C."/>
            <person name="Zhu J.-K."/>
            <person name="Zhang H."/>
        </authorList>
    </citation>
    <scope>NUCLEOTIDE SEQUENCE [LARGE SCALE GENOMIC DNA]</scope>
</reference>
<gene>
    <name evidence="1" type="ORF">C2845_PM15G03610</name>
</gene>